<evidence type="ECO:0000256" key="5">
    <source>
        <dbReference type="ARBA" id="ARBA00022679"/>
    </source>
</evidence>
<evidence type="ECO:0000256" key="2">
    <source>
        <dbReference type="ARBA" id="ARBA00010185"/>
    </source>
</evidence>
<dbReference type="GO" id="GO:0016024">
    <property type="term" value="P:CDP-diacylglycerol biosynthetic process"/>
    <property type="evidence" value="ECO:0007669"/>
    <property type="project" value="TreeGrafter"/>
</dbReference>
<evidence type="ECO:0000256" key="3">
    <source>
        <dbReference type="ARBA" id="ARBA00022475"/>
    </source>
</evidence>
<keyword evidence="12" id="KW-1208">Phospholipid metabolism</keyword>
<dbReference type="PANTHER" id="PTHR46382:SF1">
    <property type="entry name" value="PHOSPHATIDATE CYTIDYLYLTRANSFERASE"/>
    <property type="match status" value="1"/>
</dbReference>
<dbReference type="GO" id="GO:0005886">
    <property type="term" value="C:plasma membrane"/>
    <property type="evidence" value="ECO:0007669"/>
    <property type="project" value="UniProtKB-SubCell"/>
</dbReference>
<evidence type="ECO:0000256" key="1">
    <source>
        <dbReference type="ARBA" id="ARBA00004651"/>
    </source>
</evidence>
<evidence type="ECO:0000256" key="4">
    <source>
        <dbReference type="ARBA" id="ARBA00022516"/>
    </source>
</evidence>
<dbReference type="EC" id="2.7.7.41" evidence="14"/>
<dbReference type="PROSITE" id="PS01315">
    <property type="entry name" value="CDS"/>
    <property type="match status" value="1"/>
</dbReference>
<dbReference type="Pfam" id="PF01148">
    <property type="entry name" value="CTP_transf_1"/>
    <property type="match status" value="1"/>
</dbReference>
<keyword evidence="6 13" id="KW-0812">Transmembrane</keyword>
<evidence type="ECO:0000256" key="12">
    <source>
        <dbReference type="ARBA" id="ARBA00023264"/>
    </source>
</evidence>
<evidence type="ECO:0000256" key="6">
    <source>
        <dbReference type="ARBA" id="ARBA00022692"/>
    </source>
</evidence>
<keyword evidence="10 13" id="KW-0472">Membrane</keyword>
<keyword evidence="8 13" id="KW-1133">Transmembrane helix</keyword>
<proteinExistence type="inferred from homology"/>
<keyword evidence="9" id="KW-0443">Lipid metabolism</keyword>
<feature type="transmembrane region" description="Helical" evidence="13">
    <location>
        <begin position="243"/>
        <end position="261"/>
    </location>
</feature>
<keyword evidence="4" id="KW-0444">Lipid biosynthesis</keyword>
<name>A0A3B1BCE5_9ZZZZ</name>
<comment type="similarity">
    <text evidence="2">Belongs to the CDS family.</text>
</comment>
<evidence type="ECO:0000256" key="13">
    <source>
        <dbReference type="SAM" id="Phobius"/>
    </source>
</evidence>
<evidence type="ECO:0000256" key="7">
    <source>
        <dbReference type="ARBA" id="ARBA00022695"/>
    </source>
</evidence>
<dbReference type="PANTHER" id="PTHR46382">
    <property type="entry name" value="PHOSPHATIDATE CYTIDYLYLTRANSFERASE"/>
    <property type="match status" value="1"/>
</dbReference>
<feature type="transmembrane region" description="Helical" evidence="13">
    <location>
        <begin position="105"/>
        <end position="123"/>
    </location>
</feature>
<keyword evidence="11" id="KW-0594">Phospholipid biosynthesis</keyword>
<feature type="transmembrane region" description="Helical" evidence="13">
    <location>
        <begin position="129"/>
        <end position="150"/>
    </location>
</feature>
<keyword evidence="7 14" id="KW-0548">Nucleotidyltransferase</keyword>
<evidence type="ECO:0000313" key="14">
    <source>
        <dbReference type="EMBL" id="VAX15946.1"/>
    </source>
</evidence>
<dbReference type="AlphaFoldDB" id="A0A3B1BCE5"/>
<organism evidence="14">
    <name type="scientific">hydrothermal vent metagenome</name>
    <dbReference type="NCBI Taxonomy" id="652676"/>
    <lineage>
        <taxon>unclassified sequences</taxon>
        <taxon>metagenomes</taxon>
        <taxon>ecological metagenomes</taxon>
    </lineage>
</organism>
<evidence type="ECO:0000256" key="11">
    <source>
        <dbReference type="ARBA" id="ARBA00023209"/>
    </source>
</evidence>
<dbReference type="EMBL" id="UOGB01000038">
    <property type="protein sequence ID" value="VAX15946.1"/>
    <property type="molecule type" value="Genomic_DNA"/>
</dbReference>
<sequence length="263" mass="27085">MIRIASGVVLASGFLALVVFGSPLHFFVFCEITVVACLLELSGMLKAGGQPGLKLTSITAGAAIMAVIYFGGGHHIVAVTGAVLILVITLSLFQKDDLAYQRASNTIYCIFYVTIPLAALAALRAEPGGAGYIIIIVTANAFGDIFAFFTGKSLGKTPLAPQISPGKTVEGFIGGLIGAMVGAVGAKLVMASWLGFPHALAAGALAGFIGPIGDLAESSIKRKMGVKDSGSAIPGHGGVLDRIDSLMFSAVSFYIYVIIFLNQ</sequence>
<dbReference type="GO" id="GO:0004605">
    <property type="term" value="F:phosphatidate cytidylyltransferase activity"/>
    <property type="evidence" value="ECO:0007669"/>
    <property type="project" value="UniProtKB-EC"/>
</dbReference>
<evidence type="ECO:0000256" key="8">
    <source>
        <dbReference type="ARBA" id="ARBA00022989"/>
    </source>
</evidence>
<protein>
    <submittedName>
        <fullName evidence="14">Phosphatidate cytidylyltransferase</fullName>
        <ecNumber evidence="14">2.7.7.41</ecNumber>
    </submittedName>
</protein>
<gene>
    <name evidence="14" type="ORF">MNBD_NITROSPINAE03-148</name>
</gene>
<comment type="subcellular location">
    <subcellularLocation>
        <location evidence="1">Cell membrane</location>
        <topology evidence="1">Multi-pass membrane protein</topology>
    </subcellularLocation>
</comment>
<accession>A0A3B1BCE5</accession>
<keyword evidence="5 14" id="KW-0808">Transferase</keyword>
<feature type="transmembrane region" description="Helical" evidence="13">
    <location>
        <begin position="76"/>
        <end position="93"/>
    </location>
</feature>
<reference evidence="14" key="1">
    <citation type="submission" date="2018-06" db="EMBL/GenBank/DDBJ databases">
        <authorList>
            <person name="Zhirakovskaya E."/>
        </authorList>
    </citation>
    <scope>NUCLEOTIDE SEQUENCE</scope>
</reference>
<keyword evidence="3" id="KW-1003">Cell membrane</keyword>
<dbReference type="InterPro" id="IPR000374">
    <property type="entry name" value="PC_trans"/>
</dbReference>
<evidence type="ECO:0000256" key="9">
    <source>
        <dbReference type="ARBA" id="ARBA00023098"/>
    </source>
</evidence>
<feature type="transmembrane region" description="Helical" evidence="13">
    <location>
        <begin position="171"/>
        <end position="190"/>
    </location>
</feature>
<evidence type="ECO:0000256" key="10">
    <source>
        <dbReference type="ARBA" id="ARBA00023136"/>
    </source>
</evidence>